<dbReference type="InterPro" id="IPR045042">
    <property type="entry name" value="YnaI-like"/>
</dbReference>
<evidence type="ECO:0000256" key="1">
    <source>
        <dbReference type="ARBA" id="ARBA00004651"/>
    </source>
</evidence>
<feature type="transmembrane region" description="Helical" evidence="7">
    <location>
        <begin position="41"/>
        <end position="61"/>
    </location>
</feature>
<dbReference type="InterPro" id="IPR049278">
    <property type="entry name" value="MS_channel_C"/>
</dbReference>
<evidence type="ECO:0000313" key="11">
    <source>
        <dbReference type="EMBL" id="QDA59989.1"/>
    </source>
</evidence>
<dbReference type="SUPFAM" id="SSF82689">
    <property type="entry name" value="Mechanosensitive channel protein MscS (YggB), C-terminal domain"/>
    <property type="match status" value="1"/>
</dbReference>
<evidence type="ECO:0000259" key="8">
    <source>
        <dbReference type="Pfam" id="PF00924"/>
    </source>
</evidence>
<keyword evidence="4 7" id="KW-0812">Transmembrane</keyword>
<dbReference type="EMBL" id="CP040896">
    <property type="protein sequence ID" value="QDA59989.1"/>
    <property type="molecule type" value="Genomic_DNA"/>
</dbReference>
<keyword evidence="5 7" id="KW-1133">Transmembrane helix</keyword>
<dbReference type="InterPro" id="IPR011066">
    <property type="entry name" value="MscS_channel_C_sf"/>
</dbReference>
<feature type="transmembrane region" description="Helical" evidence="7">
    <location>
        <begin position="82"/>
        <end position="106"/>
    </location>
</feature>
<dbReference type="InterPro" id="IPR011014">
    <property type="entry name" value="MscS_channel_TM-2"/>
</dbReference>
<keyword evidence="6 7" id="KW-0472">Membrane</keyword>
<dbReference type="OrthoDB" id="9809206at2"/>
<sequence length="406" mass="45346">MFARARYCIIPANYTTMGAQRALTAMNFNDILHQRFLGNDVQAYLLCAVILLLGYGFKNLVSRLLTKLLFRFVSQKSEGVNVAEFSALLMQPIAVVIFLITIYFAFNILDYPVRPSELSHNEPWPKLLAFRVYQLGFITGVAWIVLRLIDFAVLVFRRRAELSPSRLNDQLVPFAKDLLKVLVLAMAFLVILGQVFSVNVTALIGGLGIGGLAVAFAAKESLENLIASFTIFLDQPFAVGDLVTVGGVTGTVEKVGFRSTRLRTAEKSYVTVPNKSMIDKPLDNLSLRTSRRVSFTLALSHFTTSDQLRRIVADAQRVIREHPLTTDEVQIKFAALTPTAKEVTVQYFVETNSYDEYLDVKEELNYRLVELVEQHGGSFTNTATTVVQLTEPDRLRGLQSPAQPLI</sequence>
<dbReference type="InterPro" id="IPR010920">
    <property type="entry name" value="LSM_dom_sf"/>
</dbReference>
<accession>A0A5B7ZYS3</accession>
<evidence type="ECO:0000256" key="5">
    <source>
        <dbReference type="ARBA" id="ARBA00022989"/>
    </source>
</evidence>
<evidence type="ECO:0000256" key="6">
    <source>
        <dbReference type="ARBA" id="ARBA00023136"/>
    </source>
</evidence>
<dbReference type="Gene3D" id="2.30.30.60">
    <property type="match status" value="1"/>
</dbReference>
<proteinExistence type="inferred from homology"/>
<feature type="transmembrane region" description="Helical" evidence="7">
    <location>
        <begin position="202"/>
        <end position="218"/>
    </location>
</feature>
<evidence type="ECO:0000256" key="3">
    <source>
        <dbReference type="ARBA" id="ARBA00022475"/>
    </source>
</evidence>
<dbReference type="Pfam" id="PF21088">
    <property type="entry name" value="MS_channel_1st"/>
    <property type="match status" value="1"/>
</dbReference>
<dbReference type="GO" id="GO:0005886">
    <property type="term" value="C:plasma membrane"/>
    <property type="evidence" value="ECO:0007669"/>
    <property type="project" value="UniProtKB-SubCell"/>
</dbReference>
<dbReference type="Proteomes" id="UP000305398">
    <property type="component" value="Chromosome"/>
</dbReference>
<comment type="subcellular location">
    <subcellularLocation>
        <location evidence="1">Cell membrane</location>
        <topology evidence="1">Multi-pass membrane protein</topology>
    </subcellularLocation>
</comment>
<dbReference type="AlphaFoldDB" id="A0A5B7ZYS3"/>
<dbReference type="InterPro" id="IPR023408">
    <property type="entry name" value="MscS_beta-dom_sf"/>
</dbReference>
<dbReference type="SUPFAM" id="SSF50182">
    <property type="entry name" value="Sm-like ribonucleoproteins"/>
    <property type="match status" value="1"/>
</dbReference>
<keyword evidence="12" id="KW-1185">Reference proteome</keyword>
<evidence type="ECO:0000259" key="10">
    <source>
        <dbReference type="Pfam" id="PF21088"/>
    </source>
</evidence>
<dbReference type="InterPro" id="IPR006685">
    <property type="entry name" value="MscS_channel_2nd"/>
</dbReference>
<dbReference type="SUPFAM" id="SSF82861">
    <property type="entry name" value="Mechanosensitive channel protein MscS (YggB), transmembrane region"/>
    <property type="match status" value="1"/>
</dbReference>
<dbReference type="PANTHER" id="PTHR43634:SF2">
    <property type="entry name" value="LOW CONDUCTANCE MECHANOSENSITIVE CHANNEL YNAI"/>
    <property type="match status" value="1"/>
</dbReference>
<organism evidence="11 12">
    <name type="scientific">Hymenobacter jejuensis</name>
    <dbReference type="NCBI Taxonomy" id="2502781"/>
    <lineage>
        <taxon>Bacteria</taxon>
        <taxon>Pseudomonadati</taxon>
        <taxon>Bacteroidota</taxon>
        <taxon>Cytophagia</taxon>
        <taxon>Cytophagales</taxon>
        <taxon>Hymenobacteraceae</taxon>
        <taxon>Hymenobacter</taxon>
    </lineage>
</organism>
<evidence type="ECO:0000259" key="9">
    <source>
        <dbReference type="Pfam" id="PF21082"/>
    </source>
</evidence>
<feature type="transmembrane region" description="Helical" evidence="7">
    <location>
        <begin position="132"/>
        <end position="156"/>
    </location>
</feature>
<dbReference type="GO" id="GO:0008381">
    <property type="term" value="F:mechanosensitive monoatomic ion channel activity"/>
    <property type="evidence" value="ECO:0007669"/>
    <property type="project" value="UniProtKB-ARBA"/>
</dbReference>
<dbReference type="Pfam" id="PF00924">
    <property type="entry name" value="MS_channel_2nd"/>
    <property type="match status" value="1"/>
</dbReference>
<dbReference type="InterPro" id="IPR049142">
    <property type="entry name" value="MS_channel_1st"/>
</dbReference>
<dbReference type="PANTHER" id="PTHR43634">
    <property type="entry name" value="OW CONDUCTANCE MECHANOSENSITIVE CHANNEL"/>
    <property type="match status" value="1"/>
</dbReference>
<evidence type="ECO:0000313" key="12">
    <source>
        <dbReference type="Proteomes" id="UP000305398"/>
    </source>
</evidence>
<protein>
    <submittedName>
        <fullName evidence="11">Mechanosensitive ion channel family protein</fullName>
    </submittedName>
</protein>
<dbReference type="Gene3D" id="1.10.287.1260">
    <property type="match status" value="1"/>
</dbReference>
<name>A0A5B7ZYS3_9BACT</name>
<evidence type="ECO:0000256" key="4">
    <source>
        <dbReference type="ARBA" id="ARBA00022692"/>
    </source>
</evidence>
<evidence type="ECO:0000256" key="7">
    <source>
        <dbReference type="SAM" id="Phobius"/>
    </source>
</evidence>
<dbReference type="Pfam" id="PF21082">
    <property type="entry name" value="MS_channel_3rd"/>
    <property type="match status" value="1"/>
</dbReference>
<gene>
    <name evidence="11" type="ORF">FHG12_07625</name>
</gene>
<feature type="domain" description="Mechanosensitive ion channel MscS" evidence="8">
    <location>
        <begin position="221"/>
        <end position="286"/>
    </location>
</feature>
<reference evidence="11 12" key="1">
    <citation type="submission" date="2019-06" db="EMBL/GenBank/DDBJ databases">
        <authorList>
            <person name="Srinivasan S."/>
        </authorList>
    </citation>
    <scope>NUCLEOTIDE SEQUENCE [LARGE SCALE GENOMIC DNA]</scope>
    <source>
        <strain evidence="11 12">17J68-5</strain>
    </source>
</reference>
<keyword evidence="3" id="KW-1003">Cell membrane</keyword>
<feature type="domain" description="Mechanosensitive ion channel transmembrane helices 2/3" evidence="10">
    <location>
        <begin position="178"/>
        <end position="219"/>
    </location>
</feature>
<dbReference type="KEGG" id="hyj:FHG12_07625"/>
<evidence type="ECO:0000256" key="2">
    <source>
        <dbReference type="ARBA" id="ARBA00008017"/>
    </source>
</evidence>
<comment type="similarity">
    <text evidence="2">Belongs to the MscS (TC 1.A.23) family.</text>
</comment>
<feature type="domain" description="Mechanosensitive ion channel MscS C-terminal" evidence="9">
    <location>
        <begin position="304"/>
        <end position="376"/>
    </location>
</feature>